<dbReference type="InterPro" id="IPR013633">
    <property type="entry name" value="NRDE-2"/>
</dbReference>
<dbReference type="SUPFAM" id="SSF48452">
    <property type="entry name" value="TPR-like"/>
    <property type="match status" value="1"/>
</dbReference>
<dbReference type="AlphaFoldDB" id="A0A9P8YGH4"/>
<keyword evidence="3" id="KW-0539">Nucleus</keyword>
<feature type="region of interest" description="Disordered" evidence="4">
    <location>
        <begin position="179"/>
        <end position="201"/>
    </location>
</feature>
<accession>A0A9P8YGH4</accession>
<reference evidence="5" key="1">
    <citation type="journal article" date="2021" name="Nat. Commun.">
        <title>Genetic determinants of endophytism in the Arabidopsis root mycobiome.</title>
        <authorList>
            <person name="Mesny F."/>
            <person name="Miyauchi S."/>
            <person name="Thiergart T."/>
            <person name="Pickel B."/>
            <person name="Atanasova L."/>
            <person name="Karlsson M."/>
            <person name="Huettel B."/>
            <person name="Barry K.W."/>
            <person name="Haridas S."/>
            <person name="Chen C."/>
            <person name="Bauer D."/>
            <person name="Andreopoulos W."/>
            <person name="Pangilinan J."/>
            <person name="LaButti K."/>
            <person name="Riley R."/>
            <person name="Lipzen A."/>
            <person name="Clum A."/>
            <person name="Drula E."/>
            <person name="Henrissat B."/>
            <person name="Kohler A."/>
            <person name="Grigoriev I.V."/>
            <person name="Martin F.M."/>
            <person name="Hacquard S."/>
        </authorList>
    </citation>
    <scope>NUCLEOTIDE SEQUENCE</scope>
    <source>
        <strain evidence="5">MPI-CAGE-CH-0230</strain>
    </source>
</reference>
<evidence type="ECO:0000256" key="2">
    <source>
        <dbReference type="ARBA" id="ARBA00009265"/>
    </source>
</evidence>
<sequence>MPRDEARSHKAPSKPVPKFSFKARADQPQAEADSSPHVRTARRADVHKPVSQAAKVRPPPQTHQQHLPARGRPQDEGYVVDKRGDALIRRYGSNNSREVPDYYRYGAGRVLGADDFIRFERTGTRTEFFFRGHREKGRILSADRKTFRALSGLAGTRPVRVRQARAQDVSASADYLSLRTSGGRSDEIGPNASESRHADETPIYRLLHGEAGSEIDDVDKDDHSDLEMQDYNDDPVTLRSVELGRKVKETPSDMQAWHELVDHQDVLLRHVARDAQHPTPAEIKSFADVKLSLLEKALKHAESAEQREKVQLKLMAEGAKIWDRAVAIRRWEETLEAYPSSQRLWEAQMAYRQADISTFRYDDIKQRYISRIKYLQSAILESAPLPEQAEVCCHLITTFLHATVFVSDAGFVELACSAWQAFLELTFCRPPASSTEDLYAQLQVFWDSEVPRFGEAGSMGWAAFAKDPTQYEPPEPVQLEARSSPSTRDAYKAWAAAERQRMRTAASAARTLDDGAEDDPFRVVLYADFDDLLIWLPRAVAHQVKPVLFNALLAFCCLPPAIDLGVMDGLTTGWPLRRTNGDHLGTHNDGAPEVDQAADVGRRMPDFAQHFQSMTRSPQVLCGHPDWFKYLEPVNNTDQRTVWVVGILKQLVRQLGEAQLASYYLALNSAMTAADDKKTAKALLKHDPTNTDLYLGYSSREHAKGDATSARTIASAALTLPSISEYDRVRLSTWLVWMKMETAPISDAAAEVLRMCLTFSGNYIDPASDQDLVARAHEAGQAMTSRRDYLLSAGNLRHAAAFSEALVLLSYLTAQSGKEQAAPQQGDIWSALACVDAFSTELRRRSGHDGADHEAFLQSSARLLYFHASHGPCRLGLLREHLGKYIDYFPKNTIFQALYTWRETRLSVDDRVRSKLDGIVSQPVLDCISTRAFLIQYEARAGNVNSTAAAFERALENSNQCRHHPQIWTAYIRFCHSHPALRGKAKSVFHRALQRCPWSKDVYMEAFLTLVSELDSSEVKSVYNTMVEKGMRVHLEMEDFVAHWKEQQRDKRQRR</sequence>
<dbReference type="Gene3D" id="1.25.40.10">
    <property type="entry name" value="Tetratricopeptide repeat domain"/>
    <property type="match status" value="1"/>
</dbReference>
<dbReference type="OrthoDB" id="297219at2759"/>
<evidence type="ECO:0000313" key="6">
    <source>
        <dbReference type="Proteomes" id="UP000756346"/>
    </source>
</evidence>
<dbReference type="GO" id="GO:0071013">
    <property type="term" value="C:catalytic step 2 spliceosome"/>
    <property type="evidence" value="ECO:0007669"/>
    <property type="project" value="TreeGrafter"/>
</dbReference>
<comment type="caution">
    <text evidence="5">The sequence shown here is derived from an EMBL/GenBank/DDBJ whole genome shotgun (WGS) entry which is preliminary data.</text>
</comment>
<dbReference type="GO" id="GO:0031048">
    <property type="term" value="P:regulatory ncRNA-mediated heterochromatin formation"/>
    <property type="evidence" value="ECO:0007669"/>
    <property type="project" value="TreeGrafter"/>
</dbReference>
<comment type="similarity">
    <text evidence="2">Belongs to the NRDE2 family.</text>
</comment>
<evidence type="ECO:0000256" key="3">
    <source>
        <dbReference type="ARBA" id="ARBA00023242"/>
    </source>
</evidence>
<keyword evidence="6" id="KW-1185">Reference proteome</keyword>
<dbReference type="GO" id="GO:1902369">
    <property type="term" value="P:negative regulation of RNA catabolic process"/>
    <property type="evidence" value="ECO:0007669"/>
    <property type="project" value="TreeGrafter"/>
</dbReference>
<name>A0A9P8YGH4_9PEZI</name>
<evidence type="ECO:0000256" key="1">
    <source>
        <dbReference type="ARBA" id="ARBA00004123"/>
    </source>
</evidence>
<dbReference type="RefSeq" id="XP_046019337.1">
    <property type="nucleotide sequence ID" value="XM_046149409.1"/>
</dbReference>
<proteinExistence type="inferred from homology"/>
<dbReference type="EMBL" id="JAGTJQ010000001">
    <property type="protein sequence ID" value="KAH7041282.1"/>
    <property type="molecule type" value="Genomic_DNA"/>
</dbReference>
<organism evidence="5 6">
    <name type="scientific">Microdochium trichocladiopsis</name>
    <dbReference type="NCBI Taxonomy" id="1682393"/>
    <lineage>
        <taxon>Eukaryota</taxon>
        <taxon>Fungi</taxon>
        <taxon>Dikarya</taxon>
        <taxon>Ascomycota</taxon>
        <taxon>Pezizomycotina</taxon>
        <taxon>Sordariomycetes</taxon>
        <taxon>Xylariomycetidae</taxon>
        <taxon>Xylariales</taxon>
        <taxon>Microdochiaceae</taxon>
        <taxon>Microdochium</taxon>
    </lineage>
</organism>
<feature type="region of interest" description="Disordered" evidence="4">
    <location>
        <begin position="1"/>
        <end position="77"/>
    </location>
</feature>
<dbReference type="GeneID" id="70178955"/>
<dbReference type="PANTHER" id="PTHR13471:SF0">
    <property type="entry name" value="NUCLEAR EXOSOME REGULATOR NRDE2"/>
    <property type="match status" value="1"/>
</dbReference>
<protein>
    <submittedName>
        <fullName evidence="5">NRDE-2, necessary for RNA interference-domain-containing protein</fullName>
    </submittedName>
</protein>
<dbReference type="Proteomes" id="UP000756346">
    <property type="component" value="Unassembled WGS sequence"/>
</dbReference>
<evidence type="ECO:0000256" key="4">
    <source>
        <dbReference type="SAM" id="MobiDB-lite"/>
    </source>
</evidence>
<evidence type="ECO:0000313" key="5">
    <source>
        <dbReference type="EMBL" id="KAH7041282.1"/>
    </source>
</evidence>
<gene>
    <name evidence="5" type="ORF">B0I36DRAFT_235601</name>
</gene>
<dbReference type="InterPro" id="IPR011990">
    <property type="entry name" value="TPR-like_helical_dom_sf"/>
</dbReference>
<comment type="subcellular location">
    <subcellularLocation>
        <location evidence="1">Nucleus</location>
    </subcellularLocation>
</comment>
<dbReference type="Pfam" id="PF08424">
    <property type="entry name" value="NRDE-2"/>
    <property type="match status" value="1"/>
</dbReference>
<dbReference type="PANTHER" id="PTHR13471">
    <property type="entry name" value="TETRATRICOPEPTIDE-LIKE HELICAL"/>
    <property type="match status" value="1"/>
</dbReference>